<dbReference type="InterPro" id="IPR000123">
    <property type="entry name" value="Reverse_transcriptase_msDNA"/>
</dbReference>
<dbReference type="PANTHER" id="PTHR34047:SF7">
    <property type="entry name" value="RNA-DIRECTED DNA POLYMERASE"/>
    <property type="match status" value="1"/>
</dbReference>
<proteinExistence type="inferred from homology"/>
<reference evidence="11 12" key="1">
    <citation type="journal article" date="2012" name="J. Bacteriol.">
        <title>Draft Genome Sequence of Plant Growth-Promoting Rhizobium Mesorhizobium amorphae, Isolated from Zinc-Lead Mine Tailings.</title>
        <authorList>
            <person name="Hao X."/>
            <person name="Lin Y."/>
            <person name="Johnstone L."/>
            <person name="Baltrus D.A."/>
            <person name="Miller S.J."/>
            <person name="Wei G."/>
            <person name="Rensing C."/>
        </authorList>
    </citation>
    <scope>NUCLEOTIDE SEQUENCE [LARGE SCALE GENOMIC DNA]</scope>
    <source>
        <strain evidence="11 12">CCNWGS0123</strain>
    </source>
</reference>
<evidence type="ECO:0000256" key="3">
    <source>
        <dbReference type="ARBA" id="ARBA00022695"/>
    </source>
</evidence>
<dbReference type="GO" id="GO:0046872">
    <property type="term" value="F:metal ion binding"/>
    <property type="evidence" value="ECO:0007669"/>
    <property type="project" value="UniProtKB-KW"/>
</dbReference>
<dbReference type="Proteomes" id="UP000002949">
    <property type="component" value="Unassembled WGS sequence"/>
</dbReference>
<gene>
    <name evidence="11" type="ORF">MEA186_16882</name>
</gene>
<evidence type="ECO:0000256" key="8">
    <source>
        <dbReference type="ARBA" id="ARBA00034120"/>
    </source>
</evidence>
<dbReference type="EC" id="2.7.7.49" evidence="1"/>
<dbReference type="NCBIfam" id="NF038237">
    <property type="entry name" value="retron_Ec67_fus"/>
    <property type="match status" value="1"/>
</dbReference>
<dbReference type="GO" id="GO:0003723">
    <property type="term" value="F:RNA binding"/>
    <property type="evidence" value="ECO:0007669"/>
    <property type="project" value="InterPro"/>
</dbReference>
<comment type="similarity">
    <text evidence="8">Belongs to the bacterial reverse transcriptase family.</text>
</comment>
<dbReference type="SUPFAM" id="SSF56672">
    <property type="entry name" value="DNA/RNA polymerases"/>
    <property type="match status" value="1"/>
</dbReference>
<dbReference type="CDD" id="cd03487">
    <property type="entry name" value="RT_Bac_retron_II"/>
    <property type="match status" value="1"/>
</dbReference>
<sequence length="577" mass="64612">MTVKSLTLERLKKSTDLTEVAILLGVKPSALSHALYITPTAKKYHTFSIPKKRGGERIITAPNERLKLIQARLAALLLQIEQDLEATQSKSCILAHGFKNELSIITNAAKHRNRRFVFNVDLKDFFPSINFGRVRGFFMANRDFQLSEKAATILAQIACHQNKLPQGSPCSPPISNLIGQILDVHLNKLAKECRCTYTRYADDITFSTNQKKFPEKIAVLQAGSEHTWVPSDELSFRIIRAGFELNKQKTNMQYRDSRQTTTGLIVNQKLNVPVEYYKTVRATCHKLFTTGTAFRKLGSKLIPTTPPKIRGQLSFLFHIKGLETGHRKLPKPEMPNFYKLYAQFLNFMSFWAISQPTLVCEGKTDNIYIRSAIRALSAKFPDLVEKKDGKERIKLTFFKYTGIAKTIQDLSGGNGQLKNLVREYPGRTEKFKVQPAHPVIVVTDVDKGAVDLFKAVSDEVGKTILGHEQPWYFLRDNLYVVPVPKGAGAETAIEDLFDSALLTTEIDGKKFDRTNHEKDGDKFYSKFTFATKVISASKTPIDYGGFEPLLQAILDVQADYAARIAAPPVGTAAAAAS</sequence>
<evidence type="ECO:0000256" key="2">
    <source>
        <dbReference type="ARBA" id="ARBA00022679"/>
    </source>
</evidence>
<comment type="catalytic activity">
    <reaction evidence="9">
        <text>DNA(n) + a 2'-deoxyribonucleoside 5'-triphosphate = DNA(n+1) + diphosphate</text>
        <dbReference type="Rhea" id="RHEA:22508"/>
        <dbReference type="Rhea" id="RHEA-COMP:17339"/>
        <dbReference type="Rhea" id="RHEA-COMP:17340"/>
        <dbReference type="ChEBI" id="CHEBI:33019"/>
        <dbReference type="ChEBI" id="CHEBI:61560"/>
        <dbReference type="ChEBI" id="CHEBI:173112"/>
        <dbReference type="EC" id="2.7.7.49"/>
    </reaction>
</comment>
<evidence type="ECO:0000313" key="12">
    <source>
        <dbReference type="Proteomes" id="UP000002949"/>
    </source>
</evidence>
<dbReference type="KEGG" id="mamo:A6B35_07295"/>
<dbReference type="OrthoDB" id="7055795at2"/>
<accession>G6YBQ0</accession>
<evidence type="ECO:0000313" key="11">
    <source>
        <dbReference type="EMBL" id="EHH10891.1"/>
    </source>
</evidence>
<evidence type="ECO:0000259" key="10">
    <source>
        <dbReference type="PROSITE" id="PS50878"/>
    </source>
</evidence>
<dbReference type="InterPro" id="IPR043502">
    <property type="entry name" value="DNA/RNA_pol_sf"/>
</dbReference>
<keyword evidence="7" id="KW-0051">Antiviral defense</keyword>
<dbReference type="PATRIC" id="fig|1082933.3.peg.3285"/>
<keyword evidence="2" id="KW-0808">Transferase</keyword>
<keyword evidence="12" id="KW-1185">Reference proteome</keyword>
<dbReference type="eggNOG" id="COG3344">
    <property type="taxonomic scope" value="Bacteria"/>
</dbReference>
<keyword evidence="4" id="KW-0479">Metal-binding</keyword>
<dbReference type="PROSITE" id="PS50878">
    <property type="entry name" value="RT_POL"/>
    <property type="match status" value="1"/>
</dbReference>
<dbReference type="GO" id="GO:0051607">
    <property type="term" value="P:defense response to virus"/>
    <property type="evidence" value="ECO:0007669"/>
    <property type="project" value="UniProtKB-KW"/>
</dbReference>
<feature type="domain" description="Reverse transcriptase" evidence="10">
    <location>
        <begin position="30"/>
        <end position="266"/>
    </location>
</feature>
<dbReference type="GO" id="GO:0003964">
    <property type="term" value="F:RNA-directed DNA polymerase activity"/>
    <property type="evidence" value="ECO:0007669"/>
    <property type="project" value="UniProtKB-KW"/>
</dbReference>
<dbReference type="InterPro" id="IPR051083">
    <property type="entry name" value="GrpII_Intron_Splice-Mob/Def"/>
</dbReference>
<evidence type="ECO:0000256" key="9">
    <source>
        <dbReference type="ARBA" id="ARBA00048173"/>
    </source>
</evidence>
<dbReference type="InterPro" id="IPR053543">
    <property type="entry name" value="Bacterial_RT"/>
</dbReference>
<dbReference type="Pfam" id="PF00078">
    <property type="entry name" value="RVT_1"/>
    <property type="match status" value="1"/>
</dbReference>
<dbReference type="RefSeq" id="WP_006202902.1">
    <property type="nucleotide sequence ID" value="NZ_AGSN01000119.1"/>
</dbReference>
<evidence type="ECO:0000256" key="1">
    <source>
        <dbReference type="ARBA" id="ARBA00012493"/>
    </source>
</evidence>
<keyword evidence="5" id="KW-0460">Magnesium</keyword>
<dbReference type="PRINTS" id="PR00866">
    <property type="entry name" value="RNADNAPOLMS"/>
</dbReference>
<dbReference type="EMBL" id="AGSN01000119">
    <property type="protein sequence ID" value="EHH10891.1"/>
    <property type="molecule type" value="Genomic_DNA"/>
</dbReference>
<keyword evidence="6" id="KW-0695">RNA-directed DNA polymerase</keyword>
<evidence type="ECO:0000256" key="7">
    <source>
        <dbReference type="ARBA" id="ARBA00023118"/>
    </source>
</evidence>
<organism evidence="11 12">
    <name type="scientific">Mesorhizobium amorphae CCNWGS0123</name>
    <dbReference type="NCBI Taxonomy" id="1082933"/>
    <lineage>
        <taxon>Bacteria</taxon>
        <taxon>Pseudomonadati</taxon>
        <taxon>Pseudomonadota</taxon>
        <taxon>Alphaproteobacteria</taxon>
        <taxon>Hyphomicrobiales</taxon>
        <taxon>Phyllobacteriaceae</taxon>
        <taxon>Mesorhizobium</taxon>
    </lineage>
</organism>
<evidence type="ECO:0000256" key="5">
    <source>
        <dbReference type="ARBA" id="ARBA00022842"/>
    </source>
</evidence>
<name>G6YBQ0_9HYPH</name>
<evidence type="ECO:0000256" key="4">
    <source>
        <dbReference type="ARBA" id="ARBA00022723"/>
    </source>
</evidence>
<dbReference type="PANTHER" id="PTHR34047">
    <property type="entry name" value="NUCLEAR INTRON MATURASE 1, MITOCHONDRIAL-RELATED"/>
    <property type="match status" value="1"/>
</dbReference>
<dbReference type="InterPro" id="IPR000477">
    <property type="entry name" value="RT_dom"/>
</dbReference>
<dbReference type="AlphaFoldDB" id="G6YBQ0"/>
<evidence type="ECO:0000256" key="6">
    <source>
        <dbReference type="ARBA" id="ARBA00022918"/>
    </source>
</evidence>
<protein>
    <recommendedName>
        <fullName evidence="1">RNA-directed DNA polymerase</fullName>
        <ecNumber evidence="1">2.7.7.49</ecNumber>
    </recommendedName>
</protein>
<keyword evidence="3" id="KW-0548">Nucleotidyltransferase</keyword>